<gene>
    <name evidence="5" type="ORF">SAMN05421743_11026</name>
</gene>
<dbReference type="EMBL" id="FNQR01000010">
    <property type="protein sequence ID" value="SEA89985.1"/>
    <property type="molecule type" value="Genomic_DNA"/>
</dbReference>
<evidence type="ECO:0000256" key="2">
    <source>
        <dbReference type="SAM" id="SignalP"/>
    </source>
</evidence>
<dbReference type="Pfam" id="PF11258">
    <property type="entry name" value="DUF3048"/>
    <property type="match status" value="1"/>
</dbReference>
<proteinExistence type="predicted"/>
<evidence type="ECO:0000313" key="5">
    <source>
        <dbReference type="EMBL" id="SEA89985.1"/>
    </source>
</evidence>
<dbReference type="RefSeq" id="WP_093045356.1">
    <property type="nucleotide sequence ID" value="NZ_FNQR01000010.1"/>
</dbReference>
<reference evidence="5 6" key="1">
    <citation type="submission" date="2016-10" db="EMBL/GenBank/DDBJ databases">
        <authorList>
            <person name="de Groot N.N."/>
        </authorList>
    </citation>
    <scope>NUCLEOTIDE SEQUENCE [LARGE SCALE GENOMIC DNA]</scope>
    <source>
        <strain evidence="5 6">CCM7597</strain>
    </source>
</reference>
<feature type="chain" id="PRO_5039295932" description="Lipoprotein YerB" evidence="2">
    <location>
        <begin position="23"/>
        <end position="355"/>
    </location>
</feature>
<dbReference type="SUPFAM" id="SSF159774">
    <property type="entry name" value="YerB-like"/>
    <property type="match status" value="1"/>
</dbReference>
<feature type="domain" description="DUF3048" evidence="4">
    <location>
        <begin position="232"/>
        <end position="339"/>
    </location>
</feature>
<feature type="region of interest" description="Disordered" evidence="1">
    <location>
        <begin position="23"/>
        <end position="64"/>
    </location>
</feature>
<dbReference type="Proteomes" id="UP000198584">
    <property type="component" value="Unassembled WGS sequence"/>
</dbReference>
<evidence type="ECO:0000259" key="3">
    <source>
        <dbReference type="Pfam" id="PF11258"/>
    </source>
</evidence>
<dbReference type="STRING" id="571932.SAMN05421743_11026"/>
<evidence type="ECO:0000259" key="4">
    <source>
        <dbReference type="Pfam" id="PF17479"/>
    </source>
</evidence>
<keyword evidence="6" id="KW-1185">Reference proteome</keyword>
<feature type="signal peptide" evidence="2">
    <location>
        <begin position="1"/>
        <end position="22"/>
    </location>
</feature>
<protein>
    <recommendedName>
        <fullName evidence="7">Lipoprotein YerB</fullName>
    </recommendedName>
</protein>
<name>A0A1H4EY82_9BACI</name>
<dbReference type="InterPro" id="IPR023158">
    <property type="entry name" value="YerB-like_sf"/>
</dbReference>
<dbReference type="Gene3D" id="3.50.90.10">
    <property type="entry name" value="YerB-like"/>
    <property type="match status" value="1"/>
</dbReference>
<dbReference type="InterPro" id="IPR035328">
    <property type="entry name" value="DUF3048_C"/>
</dbReference>
<accession>A0A1H4EY82</accession>
<dbReference type="Pfam" id="PF17479">
    <property type="entry name" value="DUF3048_C"/>
    <property type="match status" value="1"/>
</dbReference>
<keyword evidence="2" id="KW-0732">Signal</keyword>
<organism evidence="5 6">
    <name type="scientific">Thalassobacillus cyri</name>
    <dbReference type="NCBI Taxonomy" id="571932"/>
    <lineage>
        <taxon>Bacteria</taxon>
        <taxon>Bacillati</taxon>
        <taxon>Bacillota</taxon>
        <taxon>Bacilli</taxon>
        <taxon>Bacillales</taxon>
        <taxon>Bacillaceae</taxon>
        <taxon>Thalassobacillus</taxon>
    </lineage>
</organism>
<dbReference type="OrthoDB" id="9779102at2"/>
<dbReference type="InterPro" id="IPR021416">
    <property type="entry name" value="DUF3048_N"/>
</dbReference>
<feature type="compositionally biased region" description="Basic and acidic residues" evidence="1">
    <location>
        <begin position="24"/>
        <end position="49"/>
    </location>
</feature>
<evidence type="ECO:0000313" key="6">
    <source>
        <dbReference type="Proteomes" id="UP000198584"/>
    </source>
</evidence>
<evidence type="ECO:0008006" key="7">
    <source>
        <dbReference type="Google" id="ProtNLM"/>
    </source>
</evidence>
<dbReference type="AlphaFoldDB" id="A0A1H4EY82"/>
<feature type="domain" description="DUF3048" evidence="3">
    <location>
        <begin position="59"/>
        <end position="201"/>
    </location>
</feature>
<sequence>MKKYVMGVLLLLSLLLAACTNAKTEGKEPADAPEKETRDSDSYEKKEPEENTYSHVFPFTGEPTNKTVDHRAIAVMVNNHSKARPQTGLSQADIVYELLAEGEITRFLAVFHSNIPAKIGPVRSARPYYFNLAKAHDAIYTYHGAAKFIDDQIRNDGHDYLNGAAYDNDGKLFQRDNTRKAPHNSYMLKDGLSSVMERKGYAASHQIEPYFYTDEESAETKNGKVVSDLKIVYSNRFGVTVAYEYDEDKGSYLRYNDGKQTVEREGQTPIELDNVLIIETSHRVIDSAGRRDIDLNTGGKGYLLQKGKLHEVTWKNEAGRIIPYQGDEKIGLVPGQTWVNVIPADPGLERSVSYR</sequence>
<dbReference type="PROSITE" id="PS51257">
    <property type="entry name" value="PROKAR_LIPOPROTEIN"/>
    <property type="match status" value="1"/>
</dbReference>
<evidence type="ECO:0000256" key="1">
    <source>
        <dbReference type="SAM" id="MobiDB-lite"/>
    </source>
</evidence>